<evidence type="ECO:0000256" key="7">
    <source>
        <dbReference type="PIRSR" id="PIRSR611782-1"/>
    </source>
</evidence>
<comment type="similarity">
    <text evidence="1">Belongs to the peptidase S1C family.</text>
</comment>
<dbReference type="NCBIfam" id="TIGR02037">
    <property type="entry name" value="degP_htrA_DO"/>
    <property type="match status" value="1"/>
</dbReference>
<dbReference type="AlphaFoldDB" id="A0L512"/>
<dbReference type="KEGG" id="mgm:Mmc1_0530"/>
<name>A0L512_MAGMM</name>
<feature type="domain" description="PDZ" evidence="10">
    <location>
        <begin position="360"/>
        <end position="427"/>
    </location>
</feature>
<dbReference type="Pfam" id="PF13365">
    <property type="entry name" value="Trypsin_2"/>
    <property type="match status" value="1"/>
</dbReference>
<dbReference type="Pfam" id="PF00595">
    <property type="entry name" value="PDZ"/>
    <property type="match status" value="2"/>
</dbReference>
<dbReference type="InterPro" id="IPR001940">
    <property type="entry name" value="Peptidase_S1C"/>
</dbReference>
<gene>
    <name evidence="11" type="ordered locus">Mmc1_0530</name>
</gene>
<dbReference type="PRINTS" id="PR00834">
    <property type="entry name" value="PROTEASES2C"/>
</dbReference>
<feature type="binding site" evidence="8">
    <location>
        <position position="113"/>
    </location>
    <ligand>
        <name>substrate</name>
    </ligand>
</feature>
<dbReference type="OrthoDB" id="9758917at2"/>
<evidence type="ECO:0000313" key="12">
    <source>
        <dbReference type="Proteomes" id="UP000002586"/>
    </source>
</evidence>
<feature type="domain" description="PDZ" evidence="10">
    <location>
        <begin position="261"/>
        <end position="352"/>
    </location>
</feature>
<evidence type="ECO:0000256" key="4">
    <source>
        <dbReference type="ARBA" id="ARBA00022737"/>
    </source>
</evidence>
<dbReference type="STRING" id="156889.Mmc1_0530"/>
<sequence length="457" mass="48553" precursor="true">MLGQKQKWRVVGGVLVGLALLLGSAPLHAGAWPVAVEGDKLPTLADMLERTTPGVVNIATSGSVEVAETPLLNDPFFRHFFDIPTMRRAKKIRSLGSGVVVDAAHGYILTNHHVIDKAQVITVTLHDGRALKAVQVGADPETDVAVIKVEAKDLHALPLGNSDILRVGDFVVAIGNPFGLGQTVTSGIVSALGRSGLGIKGYEDFIQTDASINPGNSGGALVNLRGELVGINTAILAKGGGNVGIGFAIPANMTKQLMAQLIEYGEVRRGLLGISSQDLTPELNQAFGLEHQHGSVVTRVTRGSAAQKAGLQAGDIITEVNGVAVRNAAHMRNLVGLLRVGEAVQLTRLRDGHSRTVKAVVEASKREQIEGSRLSPRLEGAVLEKEEQDEKPGVVVRKVVRGSMAARMGLQEGDRLLEVNQQSVKNLADMGKALAVDGRQMLLTLERGERRIRVMVR</sequence>
<accession>A0L512</accession>
<feature type="active site" description="Charge relay system" evidence="7">
    <location>
        <position position="143"/>
    </location>
</feature>
<dbReference type="FunFam" id="2.40.10.10:FF:000001">
    <property type="entry name" value="Periplasmic serine protease DegS"/>
    <property type="match status" value="1"/>
</dbReference>
<dbReference type="SUPFAM" id="SSF50156">
    <property type="entry name" value="PDZ domain-like"/>
    <property type="match status" value="2"/>
</dbReference>
<dbReference type="SMART" id="SM00228">
    <property type="entry name" value="PDZ"/>
    <property type="match status" value="2"/>
</dbReference>
<dbReference type="InterPro" id="IPR001478">
    <property type="entry name" value="PDZ"/>
</dbReference>
<feature type="chain" id="PRO_5038703342" evidence="9">
    <location>
        <begin position="30"/>
        <end position="457"/>
    </location>
</feature>
<dbReference type="Gene3D" id="2.40.10.120">
    <property type="match status" value="1"/>
</dbReference>
<feature type="signal peptide" evidence="9">
    <location>
        <begin position="1"/>
        <end position="29"/>
    </location>
</feature>
<dbReference type="RefSeq" id="WP_011712222.1">
    <property type="nucleotide sequence ID" value="NC_008576.1"/>
</dbReference>
<organism evidence="11 12">
    <name type="scientific">Magnetococcus marinus (strain ATCC BAA-1437 / JCM 17883 / MC-1)</name>
    <dbReference type="NCBI Taxonomy" id="156889"/>
    <lineage>
        <taxon>Bacteria</taxon>
        <taxon>Pseudomonadati</taxon>
        <taxon>Pseudomonadota</taxon>
        <taxon>Magnetococcia</taxon>
        <taxon>Magnetococcales</taxon>
        <taxon>Magnetococcaceae</taxon>
        <taxon>Magnetococcus</taxon>
    </lineage>
</organism>
<dbReference type="GO" id="GO:0004252">
    <property type="term" value="F:serine-type endopeptidase activity"/>
    <property type="evidence" value="ECO:0007669"/>
    <property type="project" value="InterPro"/>
</dbReference>
<evidence type="ECO:0000256" key="1">
    <source>
        <dbReference type="ARBA" id="ARBA00010541"/>
    </source>
</evidence>
<feature type="binding site" evidence="8">
    <location>
        <begin position="215"/>
        <end position="217"/>
    </location>
    <ligand>
        <name>substrate</name>
    </ligand>
</feature>
<evidence type="ECO:0000313" key="11">
    <source>
        <dbReference type="EMBL" id="ABK43055.1"/>
    </source>
</evidence>
<dbReference type="EMBL" id="CP000471">
    <property type="protein sequence ID" value="ABK43055.1"/>
    <property type="molecule type" value="Genomic_DNA"/>
</dbReference>
<keyword evidence="3 9" id="KW-0732">Signal</keyword>
<feature type="binding site" evidence="8">
    <location>
        <begin position="233"/>
        <end position="237"/>
    </location>
    <ligand>
        <name>substrate</name>
    </ligand>
</feature>
<feature type="active site" description="Charge relay system" evidence="7">
    <location>
        <position position="113"/>
    </location>
</feature>
<evidence type="ECO:0000256" key="5">
    <source>
        <dbReference type="ARBA" id="ARBA00022801"/>
    </source>
</evidence>
<evidence type="ECO:0000256" key="8">
    <source>
        <dbReference type="PIRSR" id="PIRSR611782-2"/>
    </source>
</evidence>
<keyword evidence="2 11" id="KW-0645">Protease</keyword>
<dbReference type="PANTHER" id="PTHR22939:SF129">
    <property type="entry name" value="SERINE PROTEASE HTRA2, MITOCHONDRIAL"/>
    <property type="match status" value="1"/>
</dbReference>
<proteinExistence type="inferred from homology"/>
<keyword evidence="12" id="KW-1185">Reference proteome</keyword>
<feature type="active site" description="Charge relay system" evidence="7">
    <location>
        <position position="217"/>
    </location>
</feature>
<reference evidence="12" key="1">
    <citation type="journal article" date="2009" name="Appl. Environ. Microbiol.">
        <title>Complete genome sequence of the chemolithoautotrophic marine magnetotactic coccus strain MC-1.</title>
        <authorList>
            <person name="Schubbe S."/>
            <person name="Williams T.J."/>
            <person name="Xie G."/>
            <person name="Kiss H.E."/>
            <person name="Brettin T.S."/>
            <person name="Martinez D."/>
            <person name="Ross C.A."/>
            <person name="Schuler D."/>
            <person name="Cox B.L."/>
            <person name="Nealson K.H."/>
            <person name="Bazylinski D.A."/>
        </authorList>
    </citation>
    <scope>NUCLEOTIDE SEQUENCE [LARGE SCALE GENOMIC DNA]</scope>
    <source>
        <strain evidence="12">ATCC BAA-1437 / JCM 17883 / MC-1</strain>
    </source>
</reference>
<keyword evidence="5" id="KW-0378">Hydrolase</keyword>
<dbReference type="PROSITE" id="PS50106">
    <property type="entry name" value="PDZ"/>
    <property type="match status" value="2"/>
</dbReference>
<evidence type="ECO:0000259" key="10">
    <source>
        <dbReference type="PROSITE" id="PS50106"/>
    </source>
</evidence>
<dbReference type="GO" id="GO:0006515">
    <property type="term" value="P:protein quality control for misfolded or incompletely synthesized proteins"/>
    <property type="evidence" value="ECO:0007669"/>
    <property type="project" value="TreeGrafter"/>
</dbReference>
<keyword evidence="4" id="KW-0677">Repeat</keyword>
<dbReference type="PANTHER" id="PTHR22939">
    <property type="entry name" value="SERINE PROTEASE FAMILY S1C HTRA-RELATED"/>
    <property type="match status" value="1"/>
</dbReference>
<dbReference type="HOGENOM" id="CLU_020120_1_0_5"/>
<reference evidence="11 12" key="2">
    <citation type="journal article" date="2012" name="Int. J. Syst. Evol. Microbiol.">
        <title>Magnetococcus marinus gen. nov., sp. nov., a marine, magnetotactic bacterium that represents a novel lineage (Magnetococcaceae fam. nov.; Magnetococcales ord. nov.) at the base of the Alphaproteobacteria.</title>
        <authorList>
            <person name="Bazylinski D.A."/>
            <person name="Williams T.J."/>
            <person name="Lefevre C.T."/>
            <person name="Berg R.J."/>
            <person name="Zhang C.L."/>
            <person name="Bowser S.S."/>
            <person name="Dean A.J."/>
            <person name="Beveridge T.J."/>
        </authorList>
    </citation>
    <scope>NUCLEOTIDE SEQUENCE [LARGE SCALE GENOMIC DNA]</scope>
    <source>
        <strain evidence="12">ATCC BAA-1437 / JCM 17883 / MC-1</strain>
    </source>
</reference>
<evidence type="ECO:0000256" key="9">
    <source>
        <dbReference type="SAM" id="SignalP"/>
    </source>
</evidence>
<dbReference type="InterPro" id="IPR009003">
    <property type="entry name" value="Peptidase_S1_PA"/>
</dbReference>
<dbReference type="SUPFAM" id="SSF50494">
    <property type="entry name" value="Trypsin-like serine proteases"/>
    <property type="match status" value="1"/>
</dbReference>
<dbReference type="Gene3D" id="2.30.42.10">
    <property type="match status" value="2"/>
</dbReference>
<dbReference type="GO" id="GO:0042597">
    <property type="term" value="C:periplasmic space"/>
    <property type="evidence" value="ECO:0007669"/>
    <property type="project" value="TreeGrafter"/>
</dbReference>
<evidence type="ECO:0000256" key="3">
    <source>
        <dbReference type="ARBA" id="ARBA00022729"/>
    </source>
</evidence>
<dbReference type="Proteomes" id="UP000002586">
    <property type="component" value="Chromosome"/>
</dbReference>
<dbReference type="InterPro" id="IPR011782">
    <property type="entry name" value="Pept_S1C_Do"/>
</dbReference>
<protein>
    <submittedName>
        <fullName evidence="11">Protease Do</fullName>
    </submittedName>
</protein>
<feature type="binding site" evidence="8">
    <location>
        <position position="143"/>
    </location>
    <ligand>
        <name>substrate</name>
    </ligand>
</feature>
<evidence type="ECO:0000256" key="6">
    <source>
        <dbReference type="ARBA" id="ARBA00022825"/>
    </source>
</evidence>
<dbReference type="InterPro" id="IPR036034">
    <property type="entry name" value="PDZ_sf"/>
</dbReference>
<evidence type="ECO:0000256" key="2">
    <source>
        <dbReference type="ARBA" id="ARBA00022670"/>
    </source>
</evidence>
<dbReference type="eggNOG" id="COG0265">
    <property type="taxonomic scope" value="Bacteria"/>
</dbReference>
<keyword evidence="6" id="KW-0720">Serine protease</keyword>